<protein>
    <recommendedName>
        <fullName evidence="1">Putative membrane protein insertion efficiency factor</fullName>
    </recommendedName>
</protein>
<evidence type="ECO:0000313" key="3">
    <source>
        <dbReference type="EMBL" id="SKB07686.1"/>
    </source>
</evidence>
<comment type="function">
    <text evidence="1">Could be involved in insertion of integral membrane proteins into the membrane.</text>
</comment>
<dbReference type="PANTHER" id="PTHR33383">
    <property type="entry name" value="MEMBRANE PROTEIN INSERTION EFFICIENCY FACTOR-RELATED"/>
    <property type="match status" value="1"/>
</dbReference>
<dbReference type="Proteomes" id="UP000190774">
    <property type="component" value="Unassembled WGS sequence"/>
</dbReference>
<sequence length="115" mass="12379">MKWLVRILIRGYQRVISPVIHALGGPGSGCRFTPTCSEYFLQAVETHGFFKGSAMGTWRILRCNPWGGQGHDPVPPRGSITKGTCSCHRHEGVQSSDSPPASASAAASSRLTPEE</sequence>
<name>A0A1T4Z151_9BACT</name>
<accession>A0A1T4Z151</accession>
<keyword evidence="1" id="KW-1003">Cell membrane</keyword>
<dbReference type="NCBIfam" id="TIGR00278">
    <property type="entry name" value="membrane protein insertion efficiency factor YidD"/>
    <property type="match status" value="1"/>
</dbReference>
<feature type="compositionally biased region" description="Low complexity" evidence="2">
    <location>
        <begin position="95"/>
        <end position="109"/>
    </location>
</feature>
<dbReference type="STRING" id="48467.SAMN02745166_04757"/>
<dbReference type="GO" id="GO:0005886">
    <property type="term" value="C:plasma membrane"/>
    <property type="evidence" value="ECO:0007669"/>
    <property type="project" value="UniProtKB-SubCell"/>
</dbReference>
<keyword evidence="4" id="KW-1185">Reference proteome</keyword>
<proteinExistence type="inferred from homology"/>
<keyword evidence="1" id="KW-0472">Membrane</keyword>
<dbReference type="HAMAP" id="MF_00386">
    <property type="entry name" value="UPF0161_YidD"/>
    <property type="match status" value="1"/>
</dbReference>
<dbReference type="SMART" id="SM01234">
    <property type="entry name" value="Haemolytic"/>
    <property type="match status" value="1"/>
</dbReference>
<dbReference type="RefSeq" id="WP_078815871.1">
    <property type="nucleotide sequence ID" value="NZ_FUYE01000024.1"/>
</dbReference>
<dbReference type="InterPro" id="IPR002696">
    <property type="entry name" value="Membr_insert_effic_factor_YidD"/>
</dbReference>
<comment type="subcellular location">
    <subcellularLocation>
        <location evidence="1">Cell membrane</location>
        <topology evidence="1">Peripheral membrane protein</topology>
        <orientation evidence="1">Cytoplasmic side</orientation>
    </subcellularLocation>
</comment>
<dbReference type="PANTHER" id="PTHR33383:SF1">
    <property type="entry name" value="MEMBRANE PROTEIN INSERTION EFFICIENCY FACTOR-RELATED"/>
    <property type="match status" value="1"/>
</dbReference>
<evidence type="ECO:0000256" key="1">
    <source>
        <dbReference type="HAMAP-Rule" id="MF_00386"/>
    </source>
</evidence>
<dbReference type="EMBL" id="FUYE01000024">
    <property type="protein sequence ID" value="SKB07686.1"/>
    <property type="molecule type" value="Genomic_DNA"/>
</dbReference>
<dbReference type="OrthoDB" id="9801753at2"/>
<organism evidence="3 4">
    <name type="scientific">Prosthecobacter debontii</name>
    <dbReference type="NCBI Taxonomy" id="48467"/>
    <lineage>
        <taxon>Bacteria</taxon>
        <taxon>Pseudomonadati</taxon>
        <taxon>Verrucomicrobiota</taxon>
        <taxon>Verrucomicrobiia</taxon>
        <taxon>Verrucomicrobiales</taxon>
        <taxon>Verrucomicrobiaceae</taxon>
        <taxon>Prosthecobacter</taxon>
    </lineage>
</organism>
<reference evidence="4" key="1">
    <citation type="submission" date="2017-02" db="EMBL/GenBank/DDBJ databases">
        <authorList>
            <person name="Varghese N."/>
            <person name="Submissions S."/>
        </authorList>
    </citation>
    <scope>NUCLEOTIDE SEQUENCE [LARGE SCALE GENOMIC DNA]</scope>
    <source>
        <strain evidence="4">ATCC 700200</strain>
    </source>
</reference>
<feature type="region of interest" description="Disordered" evidence="2">
    <location>
        <begin position="69"/>
        <end position="115"/>
    </location>
</feature>
<evidence type="ECO:0000256" key="2">
    <source>
        <dbReference type="SAM" id="MobiDB-lite"/>
    </source>
</evidence>
<dbReference type="AlphaFoldDB" id="A0A1T4Z151"/>
<dbReference type="Pfam" id="PF01809">
    <property type="entry name" value="YidD"/>
    <property type="match status" value="1"/>
</dbReference>
<evidence type="ECO:0000313" key="4">
    <source>
        <dbReference type="Proteomes" id="UP000190774"/>
    </source>
</evidence>
<gene>
    <name evidence="3" type="ORF">SAMN02745166_04757</name>
</gene>
<comment type="similarity">
    <text evidence="1">Belongs to the UPF0161 family.</text>
</comment>